<proteinExistence type="predicted"/>
<dbReference type="AlphaFoldDB" id="A0A0C3Q0A3"/>
<evidence type="ECO:0000313" key="2">
    <source>
        <dbReference type="EMBL" id="KIO21360.1"/>
    </source>
</evidence>
<reference evidence="3" key="2">
    <citation type="submission" date="2015-01" db="EMBL/GenBank/DDBJ databases">
        <title>Evolutionary Origins and Diversification of the Mycorrhizal Mutualists.</title>
        <authorList>
            <consortium name="DOE Joint Genome Institute"/>
            <consortium name="Mycorrhizal Genomics Consortium"/>
            <person name="Kohler A."/>
            <person name="Kuo A."/>
            <person name="Nagy L.G."/>
            <person name="Floudas D."/>
            <person name="Copeland A."/>
            <person name="Barry K.W."/>
            <person name="Cichocki N."/>
            <person name="Veneault-Fourrey C."/>
            <person name="LaButti K."/>
            <person name="Lindquist E.A."/>
            <person name="Lipzen A."/>
            <person name="Lundell T."/>
            <person name="Morin E."/>
            <person name="Murat C."/>
            <person name="Riley R."/>
            <person name="Ohm R."/>
            <person name="Sun H."/>
            <person name="Tunlid A."/>
            <person name="Henrissat B."/>
            <person name="Grigoriev I.V."/>
            <person name="Hibbett D.S."/>
            <person name="Martin F."/>
        </authorList>
    </citation>
    <scope>NUCLEOTIDE SEQUENCE [LARGE SCALE GENOMIC DNA]</scope>
    <source>
        <strain evidence="3">MUT 4182</strain>
    </source>
</reference>
<organism evidence="2 3">
    <name type="scientific">Tulasnella calospora MUT 4182</name>
    <dbReference type="NCBI Taxonomy" id="1051891"/>
    <lineage>
        <taxon>Eukaryota</taxon>
        <taxon>Fungi</taxon>
        <taxon>Dikarya</taxon>
        <taxon>Basidiomycota</taxon>
        <taxon>Agaricomycotina</taxon>
        <taxon>Agaricomycetes</taxon>
        <taxon>Cantharellales</taxon>
        <taxon>Tulasnellaceae</taxon>
        <taxon>Tulasnella</taxon>
    </lineage>
</organism>
<sequence length="570" mass="64709">MTKRARAGEIVGNVTLAAVTIPFIPILLVAYAGAAAHYEIKRIRKEIKDRKWKKMPQYWNGTLITGKLSAKELRQMATKGTASQVTDPPKDLPALPPEIIREILMHATDTFPSPFSVHRFGPSSSTRRFPASTDPLSDQAVERELHQQSMEIKLAVSRVSRLWRDIAAEFLYNSIRIYNSRQIPLLANAFDGDERRRGGGGPGSVAWWIREVWIDVAKFNYFITLDDGLPHFDLFDFFKKCPKIVVFRDFGKWGNQQATAYLNQDPTLQAITQTPYGTSKANTSNKPPEETDASRRIELHLLVDRDPFLPLTASPPYTSTIPSIQSLELRFDYIIRHSVPNPEVIIHLPNLKYLTVRGVKATIQAQFFVMPMLESITYAPDSLRGMDHVGRDPLRSLLERHGSNVRELVLLSEWSLLNPGELRRSCPDLQSVYMPWDGAAKHVDTFPQSITHVGLFGLDNVVHRKKGLEVLSLLSTMASTFPALQFVQDLSWRSGMVRLRAVKHWDDPEAASYRDFWRLALTVLRGDLEEALLMDWRGRTAVIPLSRPSGDVMDYDDEAMDQIMNGRFLF</sequence>
<evidence type="ECO:0000313" key="3">
    <source>
        <dbReference type="Proteomes" id="UP000054248"/>
    </source>
</evidence>
<dbReference type="HOGENOM" id="CLU_036120_0_0_1"/>
<dbReference type="Proteomes" id="UP000054248">
    <property type="component" value="Unassembled WGS sequence"/>
</dbReference>
<gene>
    <name evidence="2" type="ORF">M407DRAFT_126606</name>
</gene>
<keyword evidence="3" id="KW-1185">Reference proteome</keyword>
<evidence type="ECO:0000256" key="1">
    <source>
        <dbReference type="SAM" id="Phobius"/>
    </source>
</evidence>
<name>A0A0C3Q0A3_9AGAM</name>
<keyword evidence="1" id="KW-1133">Transmembrane helix</keyword>
<dbReference type="OrthoDB" id="3256525at2759"/>
<reference evidence="2 3" key="1">
    <citation type="submission" date="2014-04" db="EMBL/GenBank/DDBJ databases">
        <authorList>
            <consortium name="DOE Joint Genome Institute"/>
            <person name="Kuo A."/>
            <person name="Girlanda M."/>
            <person name="Perotto S."/>
            <person name="Kohler A."/>
            <person name="Nagy L.G."/>
            <person name="Floudas D."/>
            <person name="Copeland A."/>
            <person name="Barry K.W."/>
            <person name="Cichocki N."/>
            <person name="Veneault-Fourrey C."/>
            <person name="LaButti K."/>
            <person name="Lindquist E.A."/>
            <person name="Lipzen A."/>
            <person name="Lundell T."/>
            <person name="Morin E."/>
            <person name="Murat C."/>
            <person name="Sun H."/>
            <person name="Tunlid A."/>
            <person name="Henrissat B."/>
            <person name="Grigoriev I.V."/>
            <person name="Hibbett D.S."/>
            <person name="Martin F."/>
            <person name="Nordberg H.P."/>
            <person name="Cantor M.N."/>
            <person name="Hua S.X."/>
        </authorList>
    </citation>
    <scope>NUCLEOTIDE SEQUENCE [LARGE SCALE GENOMIC DNA]</scope>
    <source>
        <strain evidence="2 3">MUT 4182</strain>
    </source>
</reference>
<keyword evidence="1" id="KW-0472">Membrane</keyword>
<feature type="transmembrane region" description="Helical" evidence="1">
    <location>
        <begin position="12"/>
        <end position="34"/>
    </location>
</feature>
<accession>A0A0C3Q0A3</accession>
<keyword evidence="1" id="KW-0812">Transmembrane</keyword>
<protein>
    <submittedName>
        <fullName evidence="2">Uncharacterized protein</fullName>
    </submittedName>
</protein>
<dbReference type="EMBL" id="KN823140">
    <property type="protein sequence ID" value="KIO21360.1"/>
    <property type="molecule type" value="Genomic_DNA"/>
</dbReference>